<evidence type="ECO:0000313" key="4">
    <source>
        <dbReference type="Proteomes" id="UP000319627"/>
    </source>
</evidence>
<feature type="region of interest" description="Disordered" evidence="1">
    <location>
        <begin position="62"/>
        <end position="87"/>
    </location>
</feature>
<evidence type="ECO:0000259" key="2">
    <source>
        <dbReference type="Pfam" id="PF13511"/>
    </source>
</evidence>
<dbReference type="RefSeq" id="WP_144572533.1">
    <property type="nucleotide sequence ID" value="NZ_VLKG01000011.1"/>
</dbReference>
<protein>
    <submittedName>
        <fullName evidence="3">Uncharacterized protein DUF4124</fullName>
    </submittedName>
</protein>
<evidence type="ECO:0000256" key="1">
    <source>
        <dbReference type="SAM" id="MobiDB-lite"/>
    </source>
</evidence>
<name>A0A562HZN8_9GAMM</name>
<dbReference type="InterPro" id="IPR025392">
    <property type="entry name" value="DUF4124"/>
</dbReference>
<gene>
    <name evidence="3" type="ORF">LX59_02638</name>
</gene>
<accession>A0A562HZN8</accession>
<dbReference type="OrthoDB" id="7068596at2"/>
<comment type="caution">
    <text evidence="3">The sequence shown here is derived from an EMBL/GenBank/DDBJ whole genome shotgun (WGS) entry which is preliminary data.</text>
</comment>
<proteinExistence type="predicted"/>
<dbReference type="AlphaFoldDB" id="A0A562HZN8"/>
<dbReference type="Pfam" id="PF13511">
    <property type="entry name" value="DUF4124"/>
    <property type="match status" value="1"/>
</dbReference>
<feature type="domain" description="DUF4124" evidence="2">
    <location>
        <begin position="20"/>
        <end position="54"/>
    </location>
</feature>
<keyword evidence="4" id="KW-1185">Reference proteome</keyword>
<evidence type="ECO:0000313" key="3">
    <source>
        <dbReference type="EMBL" id="TWH64231.1"/>
    </source>
</evidence>
<dbReference type="EMBL" id="VLKG01000011">
    <property type="protein sequence ID" value="TWH64231.1"/>
    <property type="molecule type" value="Genomic_DNA"/>
</dbReference>
<reference evidence="3 4" key="1">
    <citation type="submission" date="2019-07" db="EMBL/GenBank/DDBJ databases">
        <title>Genomic Encyclopedia of Type Strains, Phase I: the one thousand microbial genomes (KMG-I) project.</title>
        <authorList>
            <person name="Kyrpides N."/>
        </authorList>
    </citation>
    <scope>NUCLEOTIDE SEQUENCE [LARGE SCALE GENOMIC DNA]</scope>
    <source>
        <strain evidence="3 4">DSM 375</strain>
    </source>
</reference>
<sequence>MFHFFRVLGTVLAIWGLGQVGAQATQVYTWVDAKGVTHFAAQPPAGQAANLVDSAIAPMLSGDTPVSATPKPEAPVVKDPKQQGIDRQVQQQVAEQEAKREEVCTKLRTRLAQLNNNPRIKLEDPTGQVKRLPEEERQKMIKDTEQRISEHCL</sequence>
<dbReference type="Proteomes" id="UP000319627">
    <property type="component" value="Unassembled WGS sequence"/>
</dbReference>
<organism evidence="3 4">
    <name type="scientific">Azomonas agilis</name>
    <dbReference type="NCBI Taxonomy" id="116849"/>
    <lineage>
        <taxon>Bacteria</taxon>
        <taxon>Pseudomonadati</taxon>
        <taxon>Pseudomonadota</taxon>
        <taxon>Gammaproteobacteria</taxon>
        <taxon>Pseudomonadales</taxon>
        <taxon>Pseudomonadaceae</taxon>
        <taxon>Azomonas</taxon>
    </lineage>
</organism>